<dbReference type="SUPFAM" id="SSF140990">
    <property type="entry name" value="FtsH protease domain-like"/>
    <property type="match status" value="1"/>
</dbReference>
<protein>
    <submittedName>
        <fullName evidence="2">Uncharacterized protein</fullName>
    </submittedName>
</protein>
<feature type="region of interest" description="Disordered" evidence="1">
    <location>
        <begin position="301"/>
        <end position="331"/>
    </location>
</feature>
<evidence type="ECO:0000313" key="3">
    <source>
        <dbReference type="Proteomes" id="UP000824890"/>
    </source>
</evidence>
<accession>A0ABQ8B2B2</accession>
<comment type="caution">
    <text evidence="2">The sequence shown here is derived from an EMBL/GenBank/DDBJ whole genome shotgun (WGS) entry which is preliminary data.</text>
</comment>
<keyword evidence="3" id="KW-1185">Reference proteome</keyword>
<evidence type="ECO:0000313" key="2">
    <source>
        <dbReference type="EMBL" id="KAH0898878.1"/>
    </source>
</evidence>
<sequence>MRPTCSQGLSDSRLCRFGDSSRVSSHLSTPEFISVTDVIPKPNPKILSLKHQIHQWRIVYSSCRFESWSLAVQARVRSAAQILGINNETYIVAIRPSQLKMFLVLGWFWFSKMIRFKLEERGLLDRKDRSSESWRQVAINEAAMAVVAVNFPDLAGRELGNVRVKNHTRFKKACLGLRPSIWDHITVQLASRATMNNGMVRPGEKYDLLYHDTLSTIWAETSDNARSAARSLVLGGLSEKHHGLNNFWDIDVEALRILNMYYDRAKEVKSFPDSSNPNEAAQDEEVVGIERVERKVIAEMSERSEDDIPGNNAEANHSDIDSEDYNGPFHEMRSRGKKITFLKPKSSNRRTFLICLVNSSEANPRH</sequence>
<gene>
    <name evidence="2" type="ORF">HID58_048446</name>
</gene>
<organism evidence="2 3">
    <name type="scientific">Brassica napus</name>
    <name type="common">Rape</name>
    <dbReference type="NCBI Taxonomy" id="3708"/>
    <lineage>
        <taxon>Eukaryota</taxon>
        <taxon>Viridiplantae</taxon>
        <taxon>Streptophyta</taxon>
        <taxon>Embryophyta</taxon>
        <taxon>Tracheophyta</taxon>
        <taxon>Spermatophyta</taxon>
        <taxon>Magnoliopsida</taxon>
        <taxon>eudicotyledons</taxon>
        <taxon>Gunneridae</taxon>
        <taxon>Pentapetalae</taxon>
        <taxon>rosids</taxon>
        <taxon>malvids</taxon>
        <taxon>Brassicales</taxon>
        <taxon>Brassicaceae</taxon>
        <taxon>Brassiceae</taxon>
        <taxon>Brassica</taxon>
    </lineage>
</organism>
<dbReference type="EMBL" id="JAGKQM010000012">
    <property type="protein sequence ID" value="KAH0898878.1"/>
    <property type="molecule type" value="Genomic_DNA"/>
</dbReference>
<proteinExistence type="predicted"/>
<name>A0ABQ8B2B2_BRANA</name>
<evidence type="ECO:0000256" key="1">
    <source>
        <dbReference type="SAM" id="MobiDB-lite"/>
    </source>
</evidence>
<reference evidence="2 3" key="1">
    <citation type="submission" date="2021-05" db="EMBL/GenBank/DDBJ databases">
        <title>Genome Assembly of Synthetic Allotetraploid Brassica napus Reveals Homoeologous Exchanges between Subgenomes.</title>
        <authorList>
            <person name="Davis J.T."/>
        </authorList>
    </citation>
    <scope>NUCLEOTIDE SEQUENCE [LARGE SCALE GENOMIC DNA]</scope>
    <source>
        <strain evidence="3">cv. Da-Ae</strain>
        <tissue evidence="2">Seedling</tissue>
    </source>
</reference>
<dbReference type="InterPro" id="IPR037219">
    <property type="entry name" value="Peptidase_M41-like"/>
</dbReference>
<dbReference type="Proteomes" id="UP000824890">
    <property type="component" value="Unassembled WGS sequence"/>
</dbReference>